<reference evidence="11" key="1">
    <citation type="submission" date="2025-08" db="UniProtKB">
        <authorList>
            <consortium name="RefSeq"/>
        </authorList>
    </citation>
    <scope>IDENTIFICATION</scope>
</reference>
<evidence type="ECO:0000256" key="5">
    <source>
        <dbReference type="ARBA" id="ARBA00022989"/>
    </source>
</evidence>
<protein>
    <submittedName>
        <fullName evidence="11">Uncharacterized protein LOC34624289</fullName>
    </submittedName>
</protein>
<dbReference type="OrthoDB" id="1929172at2759"/>
<evidence type="ECO:0000256" key="1">
    <source>
        <dbReference type="ARBA" id="ARBA00004479"/>
    </source>
</evidence>
<dbReference type="Pfam" id="PF01105">
    <property type="entry name" value="EMP24_GP25L"/>
    <property type="match status" value="1"/>
</dbReference>
<dbReference type="SMART" id="SM01190">
    <property type="entry name" value="EMP24_GP25L"/>
    <property type="match status" value="1"/>
</dbReference>
<evidence type="ECO:0000256" key="3">
    <source>
        <dbReference type="ARBA" id="ARBA00022692"/>
    </source>
</evidence>
<evidence type="ECO:0000313" key="11">
    <source>
        <dbReference type="RefSeq" id="XP_026191896.1"/>
    </source>
</evidence>
<feature type="region of interest" description="Disordered" evidence="7">
    <location>
        <begin position="29"/>
        <end position="110"/>
    </location>
</feature>
<dbReference type="RefSeq" id="XP_026191896.1">
    <property type="nucleotide sequence ID" value="XM_026336111.1"/>
</dbReference>
<keyword evidence="3" id="KW-0812">Transmembrane</keyword>
<sequence>MQLHVQAVAAVAAAAFCYFSTADWHALAAQPSHQPPPSPQVPQQQQQQQQREQQGKRQQPTQERQQPTRAEPYQDETSKKKDRRQKEKKQKQPREPQDPIPYADPALSSNVDMAPEYQPRRQEEGTVSEADQQTTTLMEEWEKHMQNFIPEMLVTFSLPARSDEYFYETIETEGVFLRGGFFVGGEEGDSAVEFSITDPDGDLIYKKNKSEGLFYFTAKKKGTYSFILSNHRWMESKTVTFAIGRGVETALLPKHLSNAEEMVAQLERQLRDIQAESSYLWIRQRSLNDAAQGFLQRLSWLSGIEFLMLVATAAFHARYIVGLVSDKRIL</sequence>
<dbReference type="PANTHER" id="PTHR22811">
    <property type="entry name" value="TRANSMEMBRANE EMP24 DOMAIN-CONTAINING PROTEIN"/>
    <property type="match status" value="1"/>
</dbReference>
<dbReference type="GeneID" id="34624289"/>
<evidence type="ECO:0000256" key="8">
    <source>
        <dbReference type="SAM" id="SignalP"/>
    </source>
</evidence>
<dbReference type="Proteomes" id="UP000515125">
    <property type="component" value="Unplaced"/>
</dbReference>
<comment type="subcellular location">
    <subcellularLocation>
        <location evidence="1">Membrane</location>
        <topology evidence="1">Single-pass type I membrane protein</topology>
    </subcellularLocation>
</comment>
<evidence type="ECO:0000256" key="6">
    <source>
        <dbReference type="ARBA" id="ARBA00023136"/>
    </source>
</evidence>
<comment type="similarity">
    <text evidence="2">Belongs to the EMP24/GP25L family.</text>
</comment>
<organism evidence="10 11">
    <name type="scientific">Cyclospora cayetanensis</name>
    <dbReference type="NCBI Taxonomy" id="88456"/>
    <lineage>
        <taxon>Eukaryota</taxon>
        <taxon>Sar</taxon>
        <taxon>Alveolata</taxon>
        <taxon>Apicomplexa</taxon>
        <taxon>Conoidasida</taxon>
        <taxon>Coccidia</taxon>
        <taxon>Eucoccidiorida</taxon>
        <taxon>Eimeriorina</taxon>
        <taxon>Eimeriidae</taxon>
        <taxon>Cyclospora</taxon>
    </lineage>
</organism>
<dbReference type="PROSITE" id="PS50866">
    <property type="entry name" value="GOLD"/>
    <property type="match status" value="1"/>
</dbReference>
<evidence type="ECO:0000313" key="10">
    <source>
        <dbReference type="Proteomes" id="UP000515125"/>
    </source>
</evidence>
<feature type="compositionally biased region" description="Low complexity" evidence="7">
    <location>
        <begin position="41"/>
        <end position="69"/>
    </location>
</feature>
<feature type="domain" description="GOLD" evidence="9">
    <location>
        <begin position="163"/>
        <end position="310"/>
    </location>
</feature>
<name>A0A6P6RVK4_9EIME</name>
<feature type="compositionally biased region" description="Basic residues" evidence="7">
    <location>
        <begin position="80"/>
        <end position="89"/>
    </location>
</feature>
<proteinExistence type="inferred from homology"/>
<keyword evidence="10" id="KW-1185">Reference proteome</keyword>
<evidence type="ECO:0000256" key="7">
    <source>
        <dbReference type="SAM" id="MobiDB-lite"/>
    </source>
</evidence>
<keyword evidence="4 8" id="KW-0732">Signal</keyword>
<evidence type="ECO:0000256" key="2">
    <source>
        <dbReference type="ARBA" id="ARBA00007104"/>
    </source>
</evidence>
<dbReference type="GO" id="GO:0016020">
    <property type="term" value="C:membrane"/>
    <property type="evidence" value="ECO:0007669"/>
    <property type="project" value="UniProtKB-SubCell"/>
</dbReference>
<dbReference type="InterPro" id="IPR015720">
    <property type="entry name" value="Emp24-like"/>
</dbReference>
<gene>
    <name evidence="11" type="primary">LOC34624289</name>
</gene>
<feature type="chain" id="PRO_5028410043" evidence="8">
    <location>
        <begin position="23"/>
        <end position="330"/>
    </location>
</feature>
<evidence type="ECO:0000259" key="9">
    <source>
        <dbReference type="PROSITE" id="PS50866"/>
    </source>
</evidence>
<evidence type="ECO:0000256" key="4">
    <source>
        <dbReference type="ARBA" id="ARBA00022729"/>
    </source>
</evidence>
<dbReference type="InterPro" id="IPR009038">
    <property type="entry name" value="GOLD_dom"/>
</dbReference>
<dbReference type="AlphaFoldDB" id="A0A6P6RVK4"/>
<keyword evidence="5" id="KW-1133">Transmembrane helix</keyword>
<feature type="signal peptide" evidence="8">
    <location>
        <begin position="1"/>
        <end position="22"/>
    </location>
</feature>
<accession>A0A6P6RVK4</accession>
<keyword evidence="6" id="KW-0472">Membrane</keyword>